<dbReference type="InterPro" id="IPR001764">
    <property type="entry name" value="Glyco_hydro_3_N"/>
</dbReference>
<feature type="signal peptide" evidence="8">
    <location>
        <begin position="1"/>
        <end position="42"/>
    </location>
</feature>
<dbReference type="Proteomes" id="UP000886520">
    <property type="component" value="Chromosome 8"/>
</dbReference>
<dbReference type="PANTHER" id="PTHR42721">
    <property type="entry name" value="SUGAR HYDROLASE-RELATED"/>
    <property type="match status" value="1"/>
</dbReference>
<dbReference type="Gene3D" id="3.20.20.300">
    <property type="entry name" value="Glycoside hydrolase, family 3, N-terminal domain"/>
    <property type="match status" value="1"/>
</dbReference>
<dbReference type="PRINTS" id="PR00133">
    <property type="entry name" value="GLHYDRLASE3"/>
</dbReference>
<sequence length="798" mass="86566">MIDIRRYYGPCTQCVGAIMAHKQTWAAALGVVLLLMLQQAEALKYPCGRGFEGLGFCDMRRGVADRVATLVANLTLQEKVLQLVNGAAGVPRLGLPPYQWWSEALHGVSNQGPGTSFAHSIPSATSFPQVLLSAASFNSSLFLAIGQAISTEARAMYNMGLSGLTYWSPNINIFRDPRWGRGQETPGEDPLLVSSYAVNFVQGLQSIDASDPTKSLKVAACCKHYTAYDIDQWKDVDRFHYNANVNAQDLGDSYQPPFQACIEEGASACVMCSYNRVNGVPSCADKSMLNDIVRDQWGLNGYIVSDCDSVEVMYDYMHYTTTPMQAVADSILAGLDLNCGDFLSHYAALAVAEGLVHEEDIDKSLTYLYTTLMRLGYFDGNPRKQKYGELGPNQVCSDEHKQLAVEAAKQGMVLLKNLNQTLPLSKNLGQVAVIGPNADASEMLRANYAGLPCRNTTVVSGIERYADVLYLNGCSGTVSCDGLYFAQDLENLTMAVEQADAVVLVMGLDQTQERESFDRTTLLLPGQQKTIIEHVANSASSPIILVIMSGGPVDISFAQSNPSIGAILWGGYPGEAGGEAVASILFGDHNPSGRLPNTWYTENYTQWSMADSRMRSDPSTGYPGRTYRFQSSSDLTLYEFGYGLSYSNFSMSIAANTTSFNLTTTTKNNTFCDDQAKCDVLIVDDVQGCFSMEVNIDVHNGGPMDGTNTVLLLWHPPAAMTTSLGAPLRQLIAFQPQRVPANQTVRTSFPIDACKQLSFLAPDGLTRLLPLGSHSLSVIADPIAPTMSVIIGTLQSLS</sequence>
<evidence type="ECO:0000256" key="7">
    <source>
        <dbReference type="ARBA" id="ARBA00023295"/>
    </source>
</evidence>
<dbReference type="InterPro" id="IPR036881">
    <property type="entry name" value="Glyco_hydro_3_C_sf"/>
</dbReference>
<dbReference type="InterPro" id="IPR044993">
    <property type="entry name" value="BXL"/>
</dbReference>
<name>A0A9D4ZKF6_ADICA</name>
<dbReference type="GO" id="GO:0046556">
    <property type="term" value="F:alpha-L-arabinofuranosidase activity"/>
    <property type="evidence" value="ECO:0007669"/>
    <property type="project" value="TreeGrafter"/>
</dbReference>
<keyword evidence="6" id="KW-0325">Glycoprotein</keyword>
<evidence type="ECO:0000313" key="11">
    <source>
        <dbReference type="Proteomes" id="UP000886520"/>
    </source>
</evidence>
<keyword evidence="3" id="KW-0964">Secreted</keyword>
<evidence type="ECO:0000259" key="9">
    <source>
        <dbReference type="SMART" id="SM01217"/>
    </source>
</evidence>
<keyword evidence="11" id="KW-1185">Reference proteome</keyword>
<keyword evidence="7" id="KW-0326">Glycosidase</keyword>
<comment type="caution">
    <text evidence="10">The sequence shown here is derived from an EMBL/GenBank/DDBJ whole genome shotgun (WGS) entry which is preliminary data.</text>
</comment>
<feature type="chain" id="PRO_5038671458" description="Fibronectin type III-like domain-containing protein" evidence="8">
    <location>
        <begin position="43"/>
        <end position="798"/>
    </location>
</feature>
<protein>
    <recommendedName>
        <fullName evidence="9">Fibronectin type III-like domain-containing protein</fullName>
    </recommendedName>
</protein>
<reference evidence="10" key="1">
    <citation type="submission" date="2021-01" db="EMBL/GenBank/DDBJ databases">
        <title>Adiantum capillus-veneris genome.</title>
        <authorList>
            <person name="Fang Y."/>
            <person name="Liao Q."/>
        </authorList>
    </citation>
    <scope>NUCLEOTIDE SEQUENCE</scope>
    <source>
        <strain evidence="10">H3</strain>
        <tissue evidence="10">Leaf</tissue>
    </source>
</reference>
<evidence type="ECO:0000256" key="5">
    <source>
        <dbReference type="ARBA" id="ARBA00022801"/>
    </source>
</evidence>
<dbReference type="InterPro" id="IPR013783">
    <property type="entry name" value="Ig-like_fold"/>
</dbReference>
<proteinExistence type="inferred from homology"/>
<dbReference type="EMBL" id="JABFUD020000008">
    <property type="protein sequence ID" value="KAI5076376.1"/>
    <property type="molecule type" value="Genomic_DNA"/>
</dbReference>
<dbReference type="InterPro" id="IPR017853">
    <property type="entry name" value="GH"/>
</dbReference>
<dbReference type="InterPro" id="IPR026891">
    <property type="entry name" value="Fn3-like"/>
</dbReference>
<dbReference type="Gene3D" id="2.60.40.10">
    <property type="entry name" value="Immunoglobulins"/>
    <property type="match status" value="1"/>
</dbReference>
<keyword evidence="4 8" id="KW-0732">Signal</keyword>
<keyword evidence="5" id="KW-0378">Hydrolase</keyword>
<dbReference type="InterPro" id="IPR002772">
    <property type="entry name" value="Glyco_hydro_3_C"/>
</dbReference>
<evidence type="ECO:0000256" key="1">
    <source>
        <dbReference type="ARBA" id="ARBA00004613"/>
    </source>
</evidence>
<evidence type="ECO:0000256" key="4">
    <source>
        <dbReference type="ARBA" id="ARBA00022729"/>
    </source>
</evidence>
<dbReference type="SUPFAM" id="SSF52279">
    <property type="entry name" value="Beta-D-glucan exohydrolase, C-terminal domain"/>
    <property type="match status" value="1"/>
</dbReference>
<evidence type="ECO:0000256" key="6">
    <source>
        <dbReference type="ARBA" id="ARBA00023180"/>
    </source>
</evidence>
<dbReference type="GO" id="GO:0009044">
    <property type="term" value="F:xylan 1,4-beta-xylosidase activity"/>
    <property type="evidence" value="ECO:0007669"/>
    <property type="project" value="InterPro"/>
</dbReference>
<comment type="subcellular location">
    <subcellularLocation>
        <location evidence="1">Secreted</location>
    </subcellularLocation>
</comment>
<gene>
    <name evidence="10" type="ORF">GOP47_0008441</name>
</gene>
<feature type="domain" description="Fibronectin type III-like" evidence="9">
    <location>
        <begin position="708"/>
        <end position="782"/>
    </location>
</feature>
<dbReference type="SUPFAM" id="SSF51445">
    <property type="entry name" value="(Trans)glycosidases"/>
    <property type="match status" value="1"/>
</dbReference>
<accession>A0A9D4ZKF6</accession>
<dbReference type="OrthoDB" id="47059at2759"/>
<evidence type="ECO:0000256" key="3">
    <source>
        <dbReference type="ARBA" id="ARBA00022525"/>
    </source>
</evidence>
<dbReference type="Gene3D" id="3.40.50.1700">
    <property type="entry name" value="Glycoside hydrolase family 3 C-terminal domain"/>
    <property type="match status" value="1"/>
</dbReference>
<evidence type="ECO:0000256" key="2">
    <source>
        <dbReference type="ARBA" id="ARBA00005336"/>
    </source>
</evidence>
<dbReference type="SMART" id="SM01217">
    <property type="entry name" value="Fn3_like"/>
    <property type="match status" value="1"/>
</dbReference>
<dbReference type="InterPro" id="IPR036962">
    <property type="entry name" value="Glyco_hydro_3_N_sf"/>
</dbReference>
<evidence type="ECO:0000313" key="10">
    <source>
        <dbReference type="EMBL" id="KAI5076376.1"/>
    </source>
</evidence>
<dbReference type="Pfam" id="PF00933">
    <property type="entry name" value="Glyco_hydro_3"/>
    <property type="match status" value="1"/>
</dbReference>
<dbReference type="FunFam" id="3.40.50.1700:FF:000001">
    <property type="entry name" value="probable beta-D-xylosidase 2"/>
    <property type="match status" value="1"/>
</dbReference>
<organism evidence="10 11">
    <name type="scientific">Adiantum capillus-veneris</name>
    <name type="common">Maidenhair fern</name>
    <dbReference type="NCBI Taxonomy" id="13818"/>
    <lineage>
        <taxon>Eukaryota</taxon>
        <taxon>Viridiplantae</taxon>
        <taxon>Streptophyta</taxon>
        <taxon>Embryophyta</taxon>
        <taxon>Tracheophyta</taxon>
        <taxon>Polypodiopsida</taxon>
        <taxon>Polypodiidae</taxon>
        <taxon>Polypodiales</taxon>
        <taxon>Pteridineae</taxon>
        <taxon>Pteridaceae</taxon>
        <taxon>Vittarioideae</taxon>
        <taxon>Adiantum</taxon>
    </lineage>
</organism>
<dbReference type="GO" id="GO:0045493">
    <property type="term" value="P:xylan catabolic process"/>
    <property type="evidence" value="ECO:0007669"/>
    <property type="project" value="InterPro"/>
</dbReference>
<dbReference type="PANTHER" id="PTHR42721:SF3">
    <property type="entry name" value="BETA-D-XYLOSIDASE 5-RELATED"/>
    <property type="match status" value="1"/>
</dbReference>
<dbReference type="Pfam" id="PF01915">
    <property type="entry name" value="Glyco_hydro_3_C"/>
    <property type="match status" value="1"/>
</dbReference>
<evidence type="ECO:0000256" key="8">
    <source>
        <dbReference type="SAM" id="SignalP"/>
    </source>
</evidence>
<comment type="similarity">
    <text evidence="2">Belongs to the glycosyl hydrolase 3 family.</text>
</comment>
<dbReference type="AlphaFoldDB" id="A0A9D4ZKF6"/>
<dbReference type="FunFam" id="3.20.20.300:FF:000004">
    <property type="entry name" value="probable beta-D-xylosidase 7"/>
    <property type="match status" value="1"/>
</dbReference>
<dbReference type="GO" id="GO:0005576">
    <property type="term" value="C:extracellular region"/>
    <property type="evidence" value="ECO:0007669"/>
    <property type="project" value="UniProtKB-SubCell"/>
</dbReference>
<dbReference type="GO" id="GO:0031222">
    <property type="term" value="P:arabinan catabolic process"/>
    <property type="evidence" value="ECO:0007669"/>
    <property type="project" value="TreeGrafter"/>
</dbReference>